<reference evidence="2" key="1">
    <citation type="journal article" date="2023" name="Mol. Phylogenet. Evol.">
        <title>Genome-scale phylogeny and comparative genomics of the fungal order Sordariales.</title>
        <authorList>
            <person name="Hensen N."/>
            <person name="Bonometti L."/>
            <person name="Westerberg I."/>
            <person name="Brannstrom I.O."/>
            <person name="Guillou S."/>
            <person name="Cros-Aarteil S."/>
            <person name="Calhoun S."/>
            <person name="Haridas S."/>
            <person name="Kuo A."/>
            <person name="Mondo S."/>
            <person name="Pangilinan J."/>
            <person name="Riley R."/>
            <person name="LaButti K."/>
            <person name="Andreopoulos B."/>
            <person name="Lipzen A."/>
            <person name="Chen C."/>
            <person name="Yan M."/>
            <person name="Daum C."/>
            <person name="Ng V."/>
            <person name="Clum A."/>
            <person name="Steindorff A."/>
            <person name="Ohm R.A."/>
            <person name="Martin F."/>
            <person name="Silar P."/>
            <person name="Natvig D.O."/>
            <person name="Lalanne C."/>
            <person name="Gautier V."/>
            <person name="Ament-Velasquez S.L."/>
            <person name="Kruys A."/>
            <person name="Hutchinson M.I."/>
            <person name="Powell A.J."/>
            <person name="Barry K."/>
            <person name="Miller A.N."/>
            <person name="Grigoriev I.V."/>
            <person name="Debuchy R."/>
            <person name="Gladieux P."/>
            <person name="Hiltunen Thoren M."/>
            <person name="Johannesson H."/>
        </authorList>
    </citation>
    <scope>NUCLEOTIDE SEQUENCE</scope>
    <source>
        <strain evidence="2">CBS 731.68</strain>
    </source>
</reference>
<evidence type="ECO:0000313" key="2">
    <source>
        <dbReference type="EMBL" id="KAK4128363.1"/>
    </source>
</evidence>
<comment type="caution">
    <text evidence="2">The sequence shown here is derived from an EMBL/GenBank/DDBJ whole genome shotgun (WGS) entry which is preliminary data.</text>
</comment>
<feature type="region of interest" description="Disordered" evidence="1">
    <location>
        <begin position="94"/>
        <end position="205"/>
    </location>
</feature>
<feature type="region of interest" description="Disordered" evidence="1">
    <location>
        <begin position="319"/>
        <end position="355"/>
    </location>
</feature>
<feature type="compositionally biased region" description="Polar residues" evidence="1">
    <location>
        <begin position="98"/>
        <end position="113"/>
    </location>
</feature>
<organism evidence="2 3">
    <name type="scientific">Parathielavia appendiculata</name>
    <dbReference type="NCBI Taxonomy" id="2587402"/>
    <lineage>
        <taxon>Eukaryota</taxon>
        <taxon>Fungi</taxon>
        <taxon>Dikarya</taxon>
        <taxon>Ascomycota</taxon>
        <taxon>Pezizomycotina</taxon>
        <taxon>Sordariomycetes</taxon>
        <taxon>Sordariomycetidae</taxon>
        <taxon>Sordariales</taxon>
        <taxon>Chaetomiaceae</taxon>
        <taxon>Parathielavia</taxon>
    </lineage>
</organism>
<dbReference type="RefSeq" id="XP_062652134.1">
    <property type="nucleotide sequence ID" value="XM_062791658.1"/>
</dbReference>
<keyword evidence="3" id="KW-1185">Reference proteome</keyword>
<gene>
    <name evidence="2" type="ORF">N657DRAFT_638819</name>
</gene>
<dbReference type="AlphaFoldDB" id="A0AAN6Z8C1"/>
<protein>
    <submittedName>
        <fullName evidence="2">Uncharacterized protein</fullName>
    </submittedName>
</protein>
<evidence type="ECO:0000256" key="1">
    <source>
        <dbReference type="SAM" id="MobiDB-lite"/>
    </source>
</evidence>
<accession>A0AAN6Z8C1</accession>
<sequence>MRKTGLPIKRANPVPFGVRAIQSGIEIDGIWISRPASLNELSSITLAGRDSDSQKKGRDCSGDERSVIVTTSTLNHAGPRQSPSAASIFQKLNDTDSMESSQSSAPPVSQFASRKTKRHPSRQLTGTLNEDTLRRLEGQSPTKPLYETYVPTSSFTTRRSHPRPPRHLSQQSSASSSAESVDSQPRSEANKSASGRSYTSSSHSSKLYMATAAATVGSLQAYAYVAPSSTARTEALQNAAALRRWAEKERDRDKDEDQNGHDPLETSPPRGFFVFSQPEMVAMAAPEPTFGPGDLHLNTSSRRVNDGFEVLPAGTFGSSGLVEGVREGERGVGRGSRSGKKLRKSGGRFEQQGGR</sequence>
<evidence type="ECO:0000313" key="3">
    <source>
        <dbReference type="Proteomes" id="UP001302602"/>
    </source>
</evidence>
<feature type="compositionally biased region" description="Basic residues" evidence="1">
    <location>
        <begin position="337"/>
        <end position="346"/>
    </location>
</feature>
<dbReference type="PANTHER" id="PTHR40623:SF2">
    <property type="entry name" value="INTEGRAL MEMBRANE PROTEIN"/>
    <property type="match status" value="1"/>
</dbReference>
<dbReference type="Proteomes" id="UP001302602">
    <property type="component" value="Unassembled WGS sequence"/>
</dbReference>
<dbReference type="EMBL" id="MU853223">
    <property type="protein sequence ID" value="KAK4128363.1"/>
    <property type="molecule type" value="Genomic_DNA"/>
</dbReference>
<name>A0AAN6Z8C1_9PEZI</name>
<feature type="compositionally biased region" description="Low complexity" evidence="1">
    <location>
        <begin position="192"/>
        <end position="205"/>
    </location>
</feature>
<dbReference type="PANTHER" id="PTHR40623">
    <property type="entry name" value="INTEGRAL MEMBRANE PROTEIN"/>
    <property type="match status" value="1"/>
</dbReference>
<proteinExistence type="predicted"/>
<feature type="region of interest" description="Disordered" evidence="1">
    <location>
        <begin position="243"/>
        <end position="272"/>
    </location>
</feature>
<feature type="compositionally biased region" description="Low complexity" evidence="1">
    <location>
        <begin position="167"/>
        <end position="184"/>
    </location>
</feature>
<dbReference type="GeneID" id="87828427"/>
<reference evidence="2" key="2">
    <citation type="submission" date="2023-05" db="EMBL/GenBank/DDBJ databases">
        <authorList>
            <consortium name="Lawrence Berkeley National Laboratory"/>
            <person name="Steindorff A."/>
            <person name="Hensen N."/>
            <person name="Bonometti L."/>
            <person name="Westerberg I."/>
            <person name="Brannstrom I.O."/>
            <person name="Guillou S."/>
            <person name="Cros-Aarteil S."/>
            <person name="Calhoun S."/>
            <person name="Haridas S."/>
            <person name="Kuo A."/>
            <person name="Mondo S."/>
            <person name="Pangilinan J."/>
            <person name="Riley R."/>
            <person name="Labutti K."/>
            <person name="Andreopoulos B."/>
            <person name="Lipzen A."/>
            <person name="Chen C."/>
            <person name="Yanf M."/>
            <person name="Daum C."/>
            <person name="Ng V."/>
            <person name="Clum A."/>
            <person name="Ohm R."/>
            <person name="Martin F."/>
            <person name="Silar P."/>
            <person name="Natvig D."/>
            <person name="Lalanne C."/>
            <person name="Gautier V."/>
            <person name="Ament-Velasquez S.L."/>
            <person name="Kruys A."/>
            <person name="Hutchinson M.I."/>
            <person name="Powell A.J."/>
            <person name="Barry K."/>
            <person name="Miller A.N."/>
            <person name="Grigoriev I.V."/>
            <person name="Debuchy R."/>
            <person name="Gladieux P."/>
            <person name="Thoren M.H."/>
            <person name="Johannesson H."/>
        </authorList>
    </citation>
    <scope>NUCLEOTIDE SEQUENCE</scope>
    <source>
        <strain evidence="2">CBS 731.68</strain>
    </source>
</reference>
<feature type="compositionally biased region" description="Basic and acidic residues" evidence="1">
    <location>
        <begin position="244"/>
        <end position="264"/>
    </location>
</feature>